<dbReference type="EMBL" id="MWMI01000002">
    <property type="protein sequence ID" value="RIB35395.1"/>
    <property type="molecule type" value="Genomic_DNA"/>
</dbReference>
<evidence type="ECO:0000256" key="4">
    <source>
        <dbReference type="ARBA" id="ARBA00022989"/>
    </source>
</evidence>
<evidence type="ECO:0000256" key="5">
    <source>
        <dbReference type="ARBA" id="ARBA00023136"/>
    </source>
</evidence>
<keyword evidence="4 6" id="KW-1133">Transmembrane helix</keyword>
<organism evidence="7 8">
    <name type="scientific">Candidatus Nanoclepta minutus</name>
    <dbReference type="NCBI Taxonomy" id="1940235"/>
    <lineage>
        <taxon>Archaea</taxon>
        <taxon>Nanobdellota</taxon>
        <taxon>Candidatus Nanoclepta</taxon>
    </lineage>
</organism>
<name>A0A397WMU8_9ARCH</name>
<gene>
    <name evidence="7" type="ORF">BXU00_01355</name>
</gene>
<dbReference type="PANTHER" id="PTHR34478">
    <property type="entry name" value="PROTEIN LEMA"/>
    <property type="match status" value="1"/>
</dbReference>
<evidence type="ECO:0008006" key="9">
    <source>
        <dbReference type="Google" id="ProtNLM"/>
    </source>
</evidence>
<evidence type="ECO:0000256" key="6">
    <source>
        <dbReference type="SAM" id="Phobius"/>
    </source>
</evidence>
<dbReference type="Gene3D" id="1.20.1440.20">
    <property type="entry name" value="LemA-like domain"/>
    <property type="match status" value="1"/>
</dbReference>
<dbReference type="Pfam" id="PF04011">
    <property type="entry name" value="LemA"/>
    <property type="match status" value="1"/>
</dbReference>
<dbReference type="Proteomes" id="UP000266622">
    <property type="component" value="Unassembled WGS sequence"/>
</dbReference>
<dbReference type="InterPro" id="IPR023353">
    <property type="entry name" value="LemA-like_dom_sf"/>
</dbReference>
<sequence>MSLLLIVLAIIFFIIVFFIAVYNSIIRREQRVRQAQSEIERELNRVAELLPNLVNSVKGAGLLEQKVLTQISESYSKYLSAIKSSKDLSDRINTSSSFFGTIMPIILQLPQYPQLQSMQQFQMLFNEIRVSIDKVSYARQFLNDAINDYNTYILSFPGIIIAKLLGKKELPYFRYERSEETRRSLESGEFTKGLSQW</sequence>
<keyword evidence="3 6" id="KW-0812">Transmembrane</keyword>
<dbReference type="SUPFAM" id="SSF140478">
    <property type="entry name" value="LemA-like"/>
    <property type="match status" value="1"/>
</dbReference>
<reference evidence="7 8" key="1">
    <citation type="journal article" date="2018" name="Syst. Appl. Microbiol.">
        <title>A new symbiotic nanoarchaeote (Candidatus Nanoclepta minutus) and its host (Zestosphaera tikiterensis gen. nov., sp. nov.) from a New Zealand hot spring.</title>
        <authorList>
            <person name="St John E."/>
            <person name="Liu Y."/>
            <person name="Podar M."/>
            <person name="Stott M.B."/>
            <person name="Meneghin J."/>
            <person name="Chen Z."/>
            <person name="Lagutin K."/>
            <person name="Mitchell K."/>
            <person name="Reysenbach A.L."/>
        </authorList>
    </citation>
    <scope>NUCLEOTIDE SEQUENCE [LARGE SCALE GENOMIC DNA]</scope>
    <source>
        <strain evidence="7">NZ3</strain>
    </source>
</reference>
<evidence type="ECO:0000313" key="8">
    <source>
        <dbReference type="Proteomes" id="UP000266622"/>
    </source>
</evidence>
<protein>
    <recommendedName>
        <fullName evidence="9">LemA family protein</fullName>
    </recommendedName>
</protein>
<keyword evidence="5 6" id="KW-0472">Membrane</keyword>
<evidence type="ECO:0000313" key="7">
    <source>
        <dbReference type="EMBL" id="RIB35395.1"/>
    </source>
</evidence>
<accession>A0A397WMU8</accession>
<dbReference type="PANTHER" id="PTHR34478:SF1">
    <property type="entry name" value="PROTEIN LEMA"/>
    <property type="match status" value="1"/>
</dbReference>
<evidence type="ECO:0000256" key="2">
    <source>
        <dbReference type="ARBA" id="ARBA00008854"/>
    </source>
</evidence>
<dbReference type="GO" id="GO:0016020">
    <property type="term" value="C:membrane"/>
    <property type="evidence" value="ECO:0007669"/>
    <property type="project" value="UniProtKB-SubCell"/>
</dbReference>
<feature type="transmembrane region" description="Helical" evidence="6">
    <location>
        <begin position="6"/>
        <end position="26"/>
    </location>
</feature>
<comment type="similarity">
    <text evidence="2">Belongs to the LemA family.</text>
</comment>
<comment type="subcellular location">
    <subcellularLocation>
        <location evidence="1">Membrane</location>
        <topology evidence="1">Single-pass membrane protein</topology>
    </subcellularLocation>
</comment>
<proteinExistence type="inferred from homology"/>
<dbReference type="AlphaFoldDB" id="A0A397WMU8"/>
<comment type="caution">
    <text evidence="7">The sequence shown here is derived from an EMBL/GenBank/DDBJ whole genome shotgun (WGS) entry which is preliminary data.</text>
</comment>
<dbReference type="InterPro" id="IPR007156">
    <property type="entry name" value="MamQ_LemA"/>
</dbReference>
<evidence type="ECO:0000256" key="1">
    <source>
        <dbReference type="ARBA" id="ARBA00004167"/>
    </source>
</evidence>
<evidence type="ECO:0000256" key="3">
    <source>
        <dbReference type="ARBA" id="ARBA00022692"/>
    </source>
</evidence>